<keyword evidence="1" id="KW-0812">Transmembrane</keyword>
<keyword evidence="1" id="KW-0472">Membrane</keyword>
<evidence type="ECO:0000313" key="2">
    <source>
        <dbReference type="EMBL" id="MBT3142293.1"/>
    </source>
</evidence>
<dbReference type="EMBL" id="JAHHDY010000016">
    <property type="protein sequence ID" value="MBT3142293.1"/>
    <property type="molecule type" value="Genomic_DNA"/>
</dbReference>
<name>A0ABS5WT35_9RHOB</name>
<gene>
    <name evidence="2" type="ORF">KL867_14595</name>
</gene>
<feature type="transmembrane region" description="Helical" evidence="1">
    <location>
        <begin position="57"/>
        <end position="76"/>
    </location>
</feature>
<dbReference type="RefSeq" id="WP_215193954.1">
    <property type="nucleotide sequence ID" value="NZ_JAHHDY010000016.1"/>
</dbReference>
<sequence length="171" mass="19710">MNIWTGYLAPNERVIWQSSSYMTFKVHENNMRLARVVQYFAPSFLVIFFAFRELPVLHVGFLLGLVALAVFCFPRFENQDKPWICFAITDKEAHYVTIGHVHEYVPWCDNPEVKVWHPWWSLGGLVRAPVSVKIVNNKGCPNSRTMRWAVASTEEKSLKKGLPTLAQTLVD</sequence>
<reference evidence="2 3" key="1">
    <citation type="submission" date="2021-05" db="EMBL/GenBank/DDBJ databases">
        <title>Draft genomes of marine bacteria isolated from model chitin particles.</title>
        <authorList>
            <person name="Datta M.S."/>
            <person name="Schwartzman J.A."/>
            <person name="Cordero O."/>
        </authorList>
    </citation>
    <scope>NUCLEOTIDE SEQUENCE [LARGE SCALE GENOMIC DNA]</scope>
    <source>
        <strain evidence="2 3">4E07</strain>
    </source>
</reference>
<dbReference type="Proteomes" id="UP000763802">
    <property type="component" value="Unassembled WGS sequence"/>
</dbReference>
<accession>A0ABS5WT35</accession>
<feature type="transmembrane region" description="Helical" evidence="1">
    <location>
        <begin position="33"/>
        <end position="51"/>
    </location>
</feature>
<keyword evidence="1" id="KW-1133">Transmembrane helix</keyword>
<evidence type="ECO:0000256" key="1">
    <source>
        <dbReference type="SAM" id="Phobius"/>
    </source>
</evidence>
<organism evidence="2 3">
    <name type="scientific">Falsiruegeria litorea</name>
    <dbReference type="NCBI Taxonomy" id="1280831"/>
    <lineage>
        <taxon>Bacteria</taxon>
        <taxon>Pseudomonadati</taxon>
        <taxon>Pseudomonadota</taxon>
        <taxon>Alphaproteobacteria</taxon>
        <taxon>Rhodobacterales</taxon>
        <taxon>Roseobacteraceae</taxon>
        <taxon>Falsiruegeria</taxon>
    </lineage>
</organism>
<protein>
    <submittedName>
        <fullName evidence="2">Uncharacterized protein</fullName>
    </submittedName>
</protein>
<evidence type="ECO:0000313" key="3">
    <source>
        <dbReference type="Proteomes" id="UP000763802"/>
    </source>
</evidence>
<comment type="caution">
    <text evidence="2">The sequence shown here is derived from an EMBL/GenBank/DDBJ whole genome shotgun (WGS) entry which is preliminary data.</text>
</comment>
<keyword evidence="3" id="KW-1185">Reference proteome</keyword>
<proteinExistence type="predicted"/>